<evidence type="ECO:0000256" key="1">
    <source>
        <dbReference type="SAM" id="MobiDB-lite"/>
    </source>
</evidence>
<keyword evidence="3" id="KW-1185">Reference proteome</keyword>
<dbReference type="Proteomes" id="UP000008631">
    <property type="component" value="Chromosome"/>
</dbReference>
<dbReference type="SUPFAM" id="SSF63829">
    <property type="entry name" value="Calcium-dependent phosphotriesterase"/>
    <property type="match status" value="1"/>
</dbReference>
<organism evidence="2 3">
    <name type="scientific">Isosphaera pallida (strain ATCC 43644 / DSM 9630 / IS1B)</name>
    <dbReference type="NCBI Taxonomy" id="575540"/>
    <lineage>
        <taxon>Bacteria</taxon>
        <taxon>Pseudomonadati</taxon>
        <taxon>Planctomycetota</taxon>
        <taxon>Planctomycetia</taxon>
        <taxon>Isosphaerales</taxon>
        <taxon>Isosphaeraceae</taxon>
        <taxon>Isosphaera</taxon>
    </lineage>
</organism>
<feature type="compositionally biased region" description="Polar residues" evidence="1">
    <location>
        <begin position="1"/>
        <end position="17"/>
    </location>
</feature>
<dbReference type="KEGG" id="ipa:Isop_1228"/>
<sequence>MVKTTSWAERAKSTTSRMEARGGLEKRPRRSWKPGRGGNELEVRQLLSNLPVTTATYLHGPGGSLARAVDIAPDSTIVYAGILAGENLGTTPVNLLGGGDAVVVRLDATGQTVQSLTRIGNVVNDMEVSASNGRIAVGGNFGVAVLAPDGGSVVWSSATPANPSRVSIARNGEVAVLASKTISVFTPTGAPAGSWTLTDTSVTDVAIDSVTQSVFVSGYQQVSPILKTPFVRAYAYDGTFKWRAYDWTNAELTAQNLMADSEAYRVQIGRDDNLYMLASTDGGNNPFARDPQNLTTPMGSRNVGFDNYNRPIALSGSSRLAYYVRLNPATGEALRGQFLLARLAADGSGRQNTIGVSNGSIAADQTGRVIVSGQAFARIAARDVQQIAATTVGPYTGGEGFVMVASANFNAREVYTVFGGATGGNGNAPAAAISNGVHAVVLQNTSGSLITHQALQSSATTPAAYLAAWGGTSTPAPGAIAVVSTGVVEGWPGTALAPTEMARFSDGTNPNPAEYTATIDWKDGHGPQLATVALVGGQLAVRGASTYNLGGRYEPTVRITHTPTNRTATAHGVARIARDINAVTNRGRSAILFNRASRQYLTTAQIVNQGSIALTGRVRIALENLPVGVALANRSGTTPNGHPFVEVSLTSPWGIGQTLNASLRFLNPQLRPITFAMRVFHLAD</sequence>
<dbReference type="InParanoid" id="E8R6B3"/>
<evidence type="ECO:0000313" key="3">
    <source>
        <dbReference type="Proteomes" id="UP000008631"/>
    </source>
</evidence>
<gene>
    <name evidence="2" type="ordered locus">Isop_1228</name>
</gene>
<evidence type="ECO:0000313" key="2">
    <source>
        <dbReference type="EMBL" id="ADV61814.1"/>
    </source>
</evidence>
<accession>E8R6B3</accession>
<proteinExistence type="predicted"/>
<dbReference type="eggNOG" id="COG3391">
    <property type="taxonomic scope" value="Bacteria"/>
</dbReference>
<reference evidence="2 3" key="2">
    <citation type="journal article" date="2011" name="Stand. Genomic Sci.">
        <title>Complete genome sequence of Isosphaera pallida type strain (IS1B).</title>
        <authorList>
            <consortium name="US DOE Joint Genome Institute (JGI-PGF)"/>
            <person name="Goker M."/>
            <person name="Cleland D."/>
            <person name="Saunders E."/>
            <person name="Lapidus A."/>
            <person name="Nolan M."/>
            <person name="Lucas S."/>
            <person name="Hammon N."/>
            <person name="Deshpande S."/>
            <person name="Cheng J.F."/>
            <person name="Tapia R."/>
            <person name="Han C."/>
            <person name="Goodwin L."/>
            <person name="Pitluck S."/>
            <person name="Liolios K."/>
            <person name="Pagani I."/>
            <person name="Ivanova N."/>
            <person name="Mavromatis K."/>
            <person name="Pati A."/>
            <person name="Chen A."/>
            <person name="Palaniappan K."/>
            <person name="Land M."/>
            <person name="Hauser L."/>
            <person name="Chang Y.J."/>
            <person name="Jeffries C.D."/>
            <person name="Detter J.C."/>
            <person name="Beck B."/>
            <person name="Woyke T."/>
            <person name="Bristow J."/>
            <person name="Eisen J.A."/>
            <person name="Markowitz V."/>
            <person name="Hugenholtz P."/>
            <person name="Kyrpides N.C."/>
            <person name="Klenk H.P."/>
        </authorList>
    </citation>
    <scope>NUCLEOTIDE SEQUENCE [LARGE SCALE GENOMIC DNA]</scope>
    <source>
        <strain evidence="3">ATCC 43644 / DSM 9630 / IS1B</strain>
    </source>
</reference>
<reference key="1">
    <citation type="submission" date="2010-11" db="EMBL/GenBank/DDBJ databases">
        <title>The complete sequence of chromosome of Isophaera pallida ATCC 43644.</title>
        <authorList>
            <consortium name="US DOE Joint Genome Institute (JGI-PGF)"/>
            <person name="Lucas S."/>
            <person name="Copeland A."/>
            <person name="Lapidus A."/>
            <person name="Bruce D."/>
            <person name="Goodwin L."/>
            <person name="Pitluck S."/>
            <person name="Kyrpides N."/>
            <person name="Mavromatis K."/>
            <person name="Pagani I."/>
            <person name="Ivanova N."/>
            <person name="Saunders E."/>
            <person name="Brettin T."/>
            <person name="Detter J.C."/>
            <person name="Han C."/>
            <person name="Tapia R."/>
            <person name="Land M."/>
            <person name="Hauser L."/>
            <person name="Markowitz V."/>
            <person name="Cheng J.-F."/>
            <person name="Hugenholtz P."/>
            <person name="Woyke T."/>
            <person name="Wu D."/>
            <person name="Eisen J.A."/>
        </authorList>
    </citation>
    <scope>NUCLEOTIDE SEQUENCE</scope>
    <source>
        <strain>ATCC 43644</strain>
    </source>
</reference>
<name>E8R6B3_ISOPI</name>
<dbReference type="STRING" id="575540.Isop_1228"/>
<dbReference type="AlphaFoldDB" id="E8R6B3"/>
<dbReference type="HOGENOM" id="CLU_402137_0_0_0"/>
<feature type="region of interest" description="Disordered" evidence="1">
    <location>
        <begin position="1"/>
        <end position="38"/>
    </location>
</feature>
<protein>
    <submittedName>
        <fullName evidence="2">Uncharacterized protein</fullName>
    </submittedName>
</protein>
<dbReference type="EMBL" id="CP002353">
    <property type="protein sequence ID" value="ADV61814.1"/>
    <property type="molecule type" value="Genomic_DNA"/>
</dbReference>